<dbReference type="InterPro" id="IPR006282">
    <property type="entry name" value="Thi_PPkinase"/>
</dbReference>
<evidence type="ECO:0000256" key="2">
    <source>
        <dbReference type="ARBA" id="ARBA00022741"/>
    </source>
</evidence>
<dbReference type="NCBIfam" id="TIGR01378">
    <property type="entry name" value="thi_PPkinase"/>
    <property type="match status" value="1"/>
</dbReference>
<name>E3DQT5_HALPG</name>
<dbReference type="GO" id="GO:0005524">
    <property type="term" value="F:ATP binding"/>
    <property type="evidence" value="ECO:0007669"/>
    <property type="project" value="UniProtKB-KW"/>
</dbReference>
<dbReference type="STRING" id="572479.Hprae_0756"/>
<dbReference type="eggNOG" id="COG1564">
    <property type="taxonomic scope" value="Bacteria"/>
</dbReference>
<sequence>MSKNALLILNGELNLTKREIDLLLEKKEIDKLIAVDGGANRIKKINILPDLVIGDLDSLTKKNRKYYQSQKIEIIKHPVEKDQTDSELAIDYCLNNNFQKIYLTGALGGRFDQQLANLNLLEYIVELGLEAKIISSHLEIALIKEQQKFINKKGYRLSLIAQTKIVKGLTITGCKYDLDNEDLKRSQTRGISNLIKADKAEVKLENGLLIYTLEKQN</sequence>
<reference evidence="8" key="1">
    <citation type="submission" date="2010-10" db="EMBL/GenBank/DDBJ databases">
        <title>The complete genome of Halanaerobium praevalens DSM 2228.</title>
        <authorList>
            <consortium name="US DOE Joint Genome Institute (JGI-PGF)"/>
            <person name="Lucas S."/>
            <person name="Copeland A."/>
            <person name="Lapidus A."/>
            <person name="Glavina del Rio T."/>
            <person name="Dalin E."/>
            <person name="Tice H."/>
            <person name="Bruce D."/>
            <person name="Goodwin L."/>
            <person name="Pitluck S."/>
            <person name="Kyrpides N."/>
            <person name="Mavromatis K."/>
            <person name="Ivanova N."/>
            <person name="Ovchinnikova G."/>
            <person name="Chertkov O."/>
            <person name="Detter J.C."/>
            <person name="Han C."/>
            <person name="Larimer F."/>
            <person name="Land M."/>
            <person name="Hauser L."/>
            <person name="Markowitz V."/>
            <person name="Cheng J.-F."/>
            <person name="Hugenholtz P."/>
            <person name="Woyke T."/>
            <person name="Wu D."/>
            <person name="Tindall B."/>
            <person name="Pomrenke H.G."/>
            <person name="Brambilla E."/>
            <person name="Klenk H.-P."/>
            <person name="Eisen J.A."/>
        </authorList>
    </citation>
    <scope>NUCLEOTIDE SEQUENCE [LARGE SCALE GENOMIC DNA]</scope>
    <source>
        <strain evidence="8">ATCC 33744 / DSM 2228 / GSL</strain>
    </source>
</reference>
<dbReference type="SUPFAM" id="SSF63862">
    <property type="entry name" value="Thiamin pyrophosphokinase, substrate-binding domain"/>
    <property type="match status" value="1"/>
</dbReference>
<dbReference type="RefSeq" id="WP_014552943.1">
    <property type="nucleotide sequence ID" value="NC_017455.1"/>
</dbReference>
<keyword evidence="8" id="KW-1185">Reference proteome</keyword>
<dbReference type="EMBL" id="CP002175">
    <property type="protein sequence ID" value="ADO76910.1"/>
    <property type="molecule type" value="Genomic_DNA"/>
</dbReference>
<dbReference type="OrthoDB" id="9804377at2"/>
<dbReference type="SUPFAM" id="SSF63999">
    <property type="entry name" value="Thiamin pyrophosphokinase, catalytic domain"/>
    <property type="match status" value="1"/>
</dbReference>
<dbReference type="InterPro" id="IPR036759">
    <property type="entry name" value="TPK_catalytic_sf"/>
</dbReference>
<dbReference type="GO" id="GO:0004788">
    <property type="term" value="F:thiamine diphosphokinase activity"/>
    <property type="evidence" value="ECO:0007669"/>
    <property type="project" value="UniProtKB-UniRule"/>
</dbReference>
<dbReference type="HOGENOM" id="CLU_044237_1_1_9"/>
<dbReference type="PANTHER" id="PTHR41299">
    <property type="entry name" value="THIAMINE PYROPHOSPHOKINASE"/>
    <property type="match status" value="1"/>
</dbReference>
<protein>
    <recommendedName>
        <fullName evidence="5">Thiamine diphosphokinase</fullName>
        <ecNumber evidence="5">2.7.6.2</ecNumber>
    </recommendedName>
</protein>
<dbReference type="GO" id="GO:0030975">
    <property type="term" value="F:thiamine binding"/>
    <property type="evidence" value="ECO:0007669"/>
    <property type="project" value="InterPro"/>
</dbReference>
<evidence type="ECO:0000256" key="5">
    <source>
        <dbReference type="NCBIfam" id="TIGR01378"/>
    </source>
</evidence>
<feature type="domain" description="Thiamin pyrophosphokinase thiamin-binding" evidence="6">
    <location>
        <begin position="145"/>
        <end position="210"/>
    </location>
</feature>
<keyword evidence="2" id="KW-0547">Nucleotide-binding</keyword>
<dbReference type="CDD" id="cd07995">
    <property type="entry name" value="TPK"/>
    <property type="match status" value="1"/>
</dbReference>
<evidence type="ECO:0000313" key="7">
    <source>
        <dbReference type="EMBL" id="ADO76910.1"/>
    </source>
</evidence>
<keyword evidence="3" id="KW-0418">Kinase</keyword>
<keyword evidence="1" id="KW-0808">Transferase</keyword>
<dbReference type="InterPro" id="IPR053149">
    <property type="entry name" value="TPK"/>
</dbReference>
<dbReference type="Pfam" id="PF04265">
    <property type="entry name" value="TPK_B1_binding"/>
    <property type="match status" value="1"/>
</dbReference>
<gene>
    <name evidence="7" type="ordered locus">Hprae_0756</name>
</gene>
<dbReference type="GO" id="GO:0016301">
    <property type="term" value="F:kinase activity"/>
    <property type="evidence" value="ECO:0007669"/>
    <property type="project" value="UniProtKB-KW"/>
</dbReference>
<evidence type="ECO:0000256" key="4">
    <source>
        <dbReference type="ARBA" id="ARBA00022840"/>
    </source>
</evidence>
<evidence type="ECO:0000256" key="3">
    <source>
        <dbReference type="ARBA" id="ARBA00022777"/>
    </source>
</evidence>
<dbReference type="AlphaFoldDB" id="E3DQT5"/>
<dbReference type="EC" id="2.7.6.2" evidence="5"/>
<dbReference type="Gene3D" id="3.40.50.10240">
    <property type="entry name" value="Thiamin pyrophosphokinase, catalytic domain"/>
    <property type="match status" value="1"/>
</dbReference>
<dbReference type="GO" id="GO:0009229">
    <property type="term" value="P:thiamine diphosphate biosynthetic process"/>
    <property type="evidence" value="ECO:0007669"/>
    <property type="project" value="InterPro"/>
</dbReference>
<dbReference type="InterPro" id="IPR007371">
    <property type="entry name" value="TPK_catalytic"/>
</dbReference>
<evidence type="ECO:0000259" key="6">
    <source>
        <dbReference type="SMART" id="SM00983"/>
    </source>
</evidence>
<dbReference type="Pfam" id="PF04263">
    <property type="entry name" value="TPK_catalytic"/>
    <property type="match status" value="1"/>
</dbReference>
<proteinExistence type="predicted"/>
<evidence type="ECO:0000313" key="8">
    <source>
        <dbReference type="Proteomes" id="UP000006866"/>
    </source>
</evidence>
<dbReference type="SMART" id="SM00983">
    <property type="entry name" value="TPK_B1_binding"/>
    <property type="match status" value="1"/>
</dbReference>
<keyword evidence="4" id="KW-0067">ATP-binding</keyword>
<dbReference type="KEGG" id="hpk:Hprae_0756"/>
<dbReference type="GO" id="GO:0006772">
    <property type="term" value="P:thiamine metabolic process"/>
    <property type="evidence" value="ECO:0007669"/>
    <property type="project" value="UniProtKB-UniRule"/>
</dbReference>
<dbReference type="InterPro" id="IPR036371">
    <property type="entry name" value="TPK_B1-bd_sf"/>
</dbReference>
<dbReference type="Proteomes" id="UP000006866">
    <property type="component" value="Chromosome"/>
</dbReference>
<accession>E3DQT5</accession>
<organism evidence="7 8">
    <name type="scientific">Halanaerobium praevalens (strain ATCC 33744 / DSM 2228 / GSL)</name>
    <dbReference type="NCBI Taxonomy" id="572479"/>
    <lineage>
        <taxon>Bacteria</taxon>
        <taxon>Bacillati</taxon>
        <taxon>Bacillota</taxon>
        <taxon>Clostridia</taxon>
        <taxon>Halanaerobiales</taxon>
        <taxon>Halanaerobiaceae</taxon>
        <taxon>Halanaerobium</taxon>
    </lineage>
</organism>
<evidence type="ECO:0000256" key="1">
    <source>
        <dbReference type="ARBA" id="ARBA00022679"/>
    </source>
</evidence>
<dbReference type="PATRIC" id="fig|572479.3.peg.764"/>
<reference evidence="7 8" key="2">
    <citation type="journal article" date="2011" name="Stand. Genomic Sci.">
        <title>Complete genome sequence of the extremely halophilic Halanaerobium praevalens type strain (GSL).</title>
        <authorList>
            <person name="Ivanova N."/>
            <person name="Sikorski J."/>
            <person name="Chertkov O."/>
            <person name="Nolan M."/>
            <person name="Lucas S."/>
            <person name="Hammon N."/>
            <person name="Deshpande S."/>
            <person name="Cheng J.F."/>
            <person name="Tapia R."/>
            <person name="Han C."/>
            <person name="Goodwin L."/>
            <person name="Pitluck S."/>
            <person name="Huntemann M."/>
            <person name="Liolios K."/>
            <person name="Pagani I."/>
            <person name="Mavromatis K."/>
            <person name="Ovchinikova G."/>
            <person name="Pati A."/>
            <person name="Chen A."/>
            <person name="Palaniappan K."/>
            <person name="Land M."/>
            <person name="Hauser L."/>
            <person name="Brambilla E.M."/>
            <person name="Kannan K.P."/>
            <person name="Rohde M."/>
            <person name="Tindall B.J."/>
            <person name="Goker M."/>
            <person name="Detter J.C."/>
            <person name="Woyke T."/>
            <person name="Bristow J."/>
            <person name="Eisen J.A."/>
            <person name="Markowitz V."/>
            <person name="Hugenholtz P."/>
            <person name="Kyrpides N.C."/>
            <person name="Klenk H.P."/>
            <person name="Lapidus A."/>
        </authorList>
    </citation>
    <scope>NUCLEOTIDE SEQUENCE [LARGE SCALE GENOMIC DNA]</scope>
    <source>
        <strain evidence="8">ATCC 33744 / DSM 2228 / GSL</strain>
    </source>
</reference>
<dbReference type="InterPro" id="IPR007373">
    <property type="entry name" value="Thiamin_PyroPKinase_B1-bd"/>
</dbReference>
<dbReference type="PANTHER" id="PTHR41299:SF1">
    <property type="entry name" value="THIAMINE PYROPHOSPHOKINASE"/>
    <property type="match status" value="1"/>
</dbReference>